<keyword evidence="3" id="KW-0812">Transmembrane</keyword>
<dbReference type="RefSeq" id="WP_124219344.1">
    <property type="nucleotide sequence ID" value="NZ_RKRF01000007.1"/>
</dbReference>
<reference evidence="7 8" key="1">
    <citation type="submission" date="2018-11" db="EMBL/GenBank/DDBJ databases">
        <title>Genomic Encyclopedia of Type Strains, Phase IV (KMG-IV): sequencing the most valuable type-strain genomes for metagenomic binning, comparative biology and taxonomic classification.</title>
        <authorList>
            <person name="Goeker M."/>
        </authorList>
    </citation>
    <scope>NUCLEOTIDE SEQUENCE [LARGE SCALE GENOMIC DNA]</scope>
    <source>
        <strain evidence="7 8">DSM 18090</strain>
    </source>
</reference>
<dbReference type="InterPro" id="IPR052159">
    <property type="entry name" value="Competence_DNA_uptake"/>
</dbReference>
<dbReference type="OrthoDB" id="9761531at2"/>
<keyword evidence="8" id="KW-1185">Reference proteome</keyword>
<dbReference type="CDD" id="cd07731">
    <property type="entry name" value="ComA-like_MBL-fold"/>
    <property type="match status" value="1"/>
</dbReference>
<evidence type="ECO:0000256" key="5">
    <source>
        <dbReference type="ARBA" id="ARBA00023136"/>
    </source>
</evidence>
<dbReference type="InterPro" id="IPR025405">
    <property type="entry name" value="DUF4131"/>
</dbReference>
<keyword evidence="4" id="KW-1133">Transmembrane helix</keyword>
<dbReference type="GO" id="GO:0030420">
    <property type="term" value="P:establishment of competence for transformation"/>
    <property type="evidence" value="ECO:0007669"/>
    <property type="project" value="InterPro"/>
</dbReference>
<dbReference type="InterPro" id="IPR004477">
    <property type="entry name" value="ComEC_N"/>
</dbReference>
<dbReference type="InterPro" id="IPR001279">
    <property type="entry name" value="Metallo-B-lactamas"/>
</dbReference>
<comment type="caution">
    <text evidence="7">The sequence shown here is derived from an EMBL/GenBank/DDBJ whole genome shotgun (WGS) entry which is preliminary data.</text>
</comment>
<feature type="domain" description="Metallo-beta-lactamase" evidence="6">
    <location>
        <begin position="493"/>
        <end position="687"/>
    </location>
</feature>
<dbReference type="InterPro" id="IPR004797">
    <property type="entry name" value="Competence_ComEC/Rec2"/>
</dbReference>
<keyword evidence="5" id="KW-0472">Membrane</keyword>
<dbReference type="EMBL" id="RKRF01000007">
    <property type="protein sequence ID" value="RPF55570.1"/>
    <property type="molecule type" value="Genomic_DNA"/>
</dbReference>
<dbReference type="Gene3D" id="3.60.15.10">
    <property type="entry name" value="Ribonuclease Z/Hydroxyacylglutathione hydrolase-like"/>
    <property type="match status" value="1"/>
</dbReference>
<evidence type="ECO:0000256" key="2">
    <source>
        <dbReference type="ARBA" id="ARBA00022475"/>
    </source>
</evidence>
<dbReference type="InterPro" id="IPR036866">
    <property type="entry name" value="RibonucZ/Hydroxyglut_hydro"/>
</dbReference>
<dbReference type="NCBIfam" id="TIGR00360">
    <property type="entry name" value="ComEC_N-term"/>
    <property type="match status" value="1"/>
</dbReference>
<evidence type="ECO:0000256" key="3">
    <source>
        <dbReference type="ARBA" id="ARBA00022692"/>
    </source>
</evidence>
<gene>
    <name evidence="7" type="ORF">EDC24_0448</name>
</gene>
<name>A0A3N5BJY8_9BACI</name>
<organism evidence="7 8">
    <name type="scientific">Aquisalibacillus elongatus</name>
    <dbReference type="NCBI Taxonomy" id="485577"/>
    <lineage>
        <taxon>Bacteria</taxon>
        <taxon>Bacillati</taxon>
        <taxon>Bacillota</taxon>
        <taxon>Bacilli</taxon>
        <taxon>Bacillales</taxon>
        <taxon>Bacillaceae</taxon>
        <taxon>Aquisalibacillus</taxon>
    </lineage>
</organism>
<evidence type="ECO:0000313" key="8">
    <source>
        <dbReference type="Proteomes" id="UP000276443"/>
    </source>
</evidence>
<keyword evidence="2" id="KW-1003">Cell membrane</keyword>
<dbReference type="NCBIfam" id="TIGR00361">
    <property type="entry name" value="ComEC_Rec2"/>
    <property type="match status" value="1"/>
</dbReference>
<dbReference type="Pfam" id="PF03772">
    <property type="entry name" value="Competence"/>
    <property type="match status" value="1"/>
</dbReference>
<evidence type="ECO:0000256" key="4">
    <source>
        <dbReference type="ARBA" id="ARBA00022989"/>
    </source>
</evidence>
<proteinExistence type="predicted"/>
<dbReference type="SMART" id="SM00849">
    <property type="entry name" value="Lactamase_B"/>
    <property type="match status" value="1"/>
</dbReference>
<dbReference type="Proteomes" id="UP000276443">
    <property type="component" value="Unassembled WGS sequence"/>
</dbReference>
<dbReference type="PANTHER" id="PTHR30619:SF7">
    <property type="entry name" value="BETA-LACTAMASE DOMAIN PROTEIN"/>
    <property type="match status" value="1"/>
</dbReference>
<evidence type="ECO:0000259" key="6">
    <source>
        <dbReference type="SMART" id="SM00849"/>
    </source>
</evidence>
<dbReference type="AlphaFoldDB" id="A0A3N5BJY8"/>
<dbReference type="Pfam" id="PF00753">
    <property type="entry name" value="Lactamase_B"/>
    <property type="match status" value="1"/>
</dbReference>
<dbReference type="InterPro" id="IPR035681">
    <property type="entry name" value="ComA-like_MBL"/>
</dbReference>
<dbReference type="GO" id="GO:0005886">
    <property type="term" value="C:plasma membrane"/>
    <property type="evidence" value="ECO:0007669"/>
    <property type="project" value="UniProtKB-SubCell"/>
</dbReference>
<protein>
    <submittedName>
        <fullName evidence="7">Competence protein ComEC</fullName>
    </submittedName>
</protein>
<dbReference type="SUPFAM" id="SSF56281">
    <property type="entry name" value="Metallo-hydrolase/oxidoreductase"/>
    <property type="match status" value="1"/>
</dbReference>
<sequence length="734" mass="84471">MSGKTYILAIAFLLGYLPLKIGLLAFCIMCIIFRKMLILNRPLFAFSLTFFLLSLYLSPEIPQDPIDSHQYEGWIEVRSHPEYGDNIQFVGSLENDTRAIFYSGHSDKGLYHGASCLVTSQLNAPNHSTNQGEFSYRDFLAKQNISYIGYDTEIHSCHDRSWMSYIADWRLSLQQLLEEKLEAESYVWIQALLLGDQSGIDEEIIEAFQFWGLSHLLAISGLHIGILLIITYFVFLKIFNLTLEQTKILLLILLPIYIILAGANPPIVRAGLMAMGIIIWSFLKVKKPDVIDIVLMIMIIILLFNPYLIYQLSFQFSFIVTVALILSRRLLMNSNWFWLSMKVSLISQLAILPLQLHYFYYTNVFSVFLNLIFVPYFTLIVIPLLIFIIVSLMLPNIISNLLQHVFQVIHEWMIQFMLYLGKPSLFQWVVGEPHLLVIVSYFIVFLILMYFWDRGLLKKAAISAILLVSVCFIQLIIYQLNPNLTITVLDVGQAESIVIELPFRRGIFMIDSGEEMMHESNQENFQYKIKPFLWSKGISKIDALWITHLDVDHSGSMESVIKQFKPTQLFTYPMDETIKLRGINHEEVNQGMTIKYNGGVFSVWSPRSNDSFDSENDQSLVFLFSYEDYNVLFTGDISEEVESLILSEGLGEDIDVLKIAHHGSQTSTSDEWLEVTQPKKALISVGTNNIYGHPHPDVITKLKNRNIDIFRTDKMGSITIKYRKGQDTIFRYKP</sequence>
<evidence type="ECO:0000313" key="7">
    <source>
        <dbReference type="EMBL" id="RPF55570.1"/>
    </source>
</evidence>
<dbReference type="Pfam" id="PF13567">
    <property type="entry name" value="DUF4131"/>
    <property type="match status" value="1"/>
</dbReference>
<evidence type="ECO:0000256" key="1">
    <source>
        <dbReference type="ARBA" id="ARBA00004651"/>
    </source>
</evidence>
<comment type="subcellular location">
    <subcellularLocation>
        <location evidence="1">Cell membrane</location>
        <topology evidence="1">Multi-pass membrane protein</topology>
    </subcellularLocation>
</comment>
<dbReference type="PANTHER" id="PTHR30619">
    <property type="entry name" value="DNA INTERNALIZATION/COMPETENCE PROTEIN COMEC/REC2"/>
    <property type="match status" value="1"/>
</dbReference>
<accession>A0A3N5BJY8</accession>